<comment type="function">
    <text evidence="2 16">Cell wall formation.</text>
</comment>
<evidence type="ECO:0000256" key="8">
    <source>
        <dbReference type="ARBA" id="ARBA00022827"/>
    </source>
</evidence>
<dbReference type="NCBIfam" id="TIGR00179">
    <property type="entry name" value="murB"/>
    <property type="match status" value="1"/>
</dbReference>
<keyword evidence="9 16" id="KW-0521">NADP</keyword>
<dbReference type="PROSITE" id="PS51387">
    <property type="entry name" value="FAD_PCMH"/>
    <property type="match status" value="1"/>
</dbReference>
<sequence length="314" mass="35056">MDYTLENCRESVLKKYGRRFVEFLWEYGCDVFLCESMSGHVSFRLGGCVEVFIVPNSLESLVSTIKFLRNENLSFRVLGNGTNIVPGDGFIETLVVSTERVSELSTDGTKIYASTGVSFKRLCQFALKNGLSGFEKAYGLPGSVGGAIYMNAGCYGWETAENVVSVTVFDGVDVYNISREEAKFDYRSSIFRTDRNLVILGATFTCKPGERNAIEHEMMETLRQRYKKQPLEYPSAGSVFKRPRQDFYVGTAIEELGLKGYTIGGAQISEKHAGFIINKGGASASDVKALVKFVKEKVREVYGVELETEIEFWD</sequence>
<keyword evidence="13 16" id="KW-0131">Cell cycle</keyword>
<evidence type="ECO:0000256" key="7">
    <source>
        <dbReference type="ARBA" id="ARBA00022630"/>
    </source>
</evidence>
<dbReference type="EMBL" id="DSZY01000006">
    <property type="protein sequence ID" value="HGU39868.1"/>
    <property type="molecule type" value="Genomic_DNA"/>
</dbReference>
<dbReference type="UniPathway" id="UPA00219"/>
<keyword evidence="6 16" id="KW-0132">Cell division</keyword>
<evidence type="ECO:0000256" key="12">
    <source>
        <dbReference type="ARBA" id="ARBA00023002"/>
    </source>
</evidence>
<dbReference type="Gene3D" id="3.30.43.10">
    <property type="entry name" value="Uridine Diphospho-n-acetylenolpyruvylglucosamine Reductase, domain 2"/>
    <property type="match status" value="1"/>
</dbReference>
<dbReference type="InterPro" id="IPR036318">
    <property type="entry name" value="FAD-bd_PCMH-like_sf"/>
</dbReference>
<dbReference type="InterPro" id="IPR003170">
    <property type="entry name" value="MurB"/>
</dbReference>
<keyword evidence="5 16" id="KW-0963">Cytoplasm</keyword>
<evidence type="ECO:0000256" key="2">
    <source>
        <dbReference type="ARBA" id="ARBA00003921"/>
    </source>
</evidence>
<dbReference type="GO" id="GO:0071555">
    <property type="term" value="P:cell wall organization"/>
    <property type="evidence" value="ECO:0007669"/>
    <property type="project" value="UniProtKB-KW"/>
</dbReference>
<comment type="similarity">
    <text evidence="16">Belongs to the MurB family.</text>
</comment>
<dbReference type="InterPro" id="IPR016167">
    <property type="entry name" value="FAD-bd_PCMH_sub1"/>
</dbReference>
<dbReference type="InterPro" id="IPR036635">
    <property type="entry name" value="MurB_C_sf"/>
</dbReference>
<dbReference type="NCBIfam" id="NF010480">
    <property type="entry name" value="PRK13905.1"/>
    <property type="match status" value="1"/>
</dbReference>
<feature type="active site" evidence="16">
    <location>
        <position position="309"/>
    </location>
</feature>
<evidence type="ECO:0000256" key="6">
    <source>
        <dbReference type="ARBA" id="ARBA00022618"/>
    </source>
</evidence>
<name>A0A7C5RIK9_9BACT</name>
<keyword evidence="10 16" id="KW-0133">Cell shape</keyword>
<keyword evidence="12 16" id="KW-0560">Oxidoreductase</keyword>
<evidence type="ECO:0000256" key="14">
    <source>
        <dbReference type="ARBA" id="ARBA00023316"/>
    </source>
</evidence>
<dbReference type="Pfam" id="PF01565">
    <property type="entry name" value="FAD_binding_4"/>
    <property type="match status" value="1"/>
</dbReference>
<feature type="active site" description="Proton donor" evidence="16">
    <location>
        <position position="238"/>
    </location>
</feature>
<evidence type="ECO:0000256" key="4">
    <source>
        <dbReference type="ARBA" id="ARBA00004752"/>
    </source>
</evidence>
<comment type="caution">
    <text evidence="18">The sequence shown here is derived from an EMBL/GenBank/DDBJ whole genome shotgun (WGS) entry which is preliminary data.</text>
</comment>
<dbReference type="AlphaFoldDB" id="A0A7C5RIK9"/>
<comment type="cofactor">
    <cofactor evidence="1 16">
        <name>FAD</name>
        <dbReference type="ChEBI" id="CHEBI:57692"/>
    </cofactor>
</comment>
<comment type="pathway">
    <text evidence="4 16">Cell wall biogenesis; peptidoglycan biosynthesis.</text>
</comment>
<dbReference type="Gene3D" id="3.30.465.10">
    <property type="match status" value="1"/>
</dbReference>
<dbReference type="GO" id="GO:0008762">
    <property type="term" value="F:UDP-N-acetylmuramate dehydrogenase activity"/>
    <property type="evidence" value="ECO:0007669"/>
    <property type="project" value="UniProtKB-UniRule"/>
</dbReference>
<dbReference type="InterPro" id="IPR011601">
    <property type="entry name" value="MurB_C"/>
</dbReference>
<keyword evidence="8 16" id="KW-0274">FAD</keyword>
<keyword evidence="7 16" id="KW-0285">Flavoprotein</keyword>
<evidence type="ECO:0000256" key="13">
    <source>
        <dbReference type="ARBA" id="ARBA00023306"/>
    </source>
</evidence>
<gene>
    <name evidence="16 18" type="primary">murB</name>
    <name evidence="18" type="ORF">ENT77_01500</name>
</gene>
<evidence type="ECO:0000256" key="5">
    <source>
        <dbReference type="ARBA" id="ARBA00022490"/>
    </source>
</evidence>
<evidence type="ECO:0000256" key="1">
    <source>
        <dbReference type="ARBA" id="ARBA00001974"/>
    </source>
</evidence>
<evidence type="ECO:0000313" key="18">
    <source>
        <dbReference type="EMBL" id="HGU39868.1"/>
    </source>
</evidence>
<dbReference type="GO" id="GO:0071949">
    <property type="term" value="F:FAD binding"/>
    <property type="evidence" value="ECO:0007669"/>
    <property type="project" value="InterPro"/>
</dbReference>
<dbReference type="PANTHER" id="PTHR21071">
    <property type="entry name" value="UDP-N-ACETYLENOLPYRUVOYLGLUCOSAMINE REDUCTASE"/>
    <property type="match status" value="1"/>
</dbReference>
<evidence type="ECO:0000256" key="15">
    <source>
        <dbReference type="ARBA" id="ARBA00048914"/>
    </source>
</evidence>
<dbReference type="InterPro" id="IPR006094">
    <property type="entry name" value="Oxid_FAD_bind_N"/>
</dbReference>
<evidence type="ECO:0000256" key="16">
    <source>
        <dbReference type="HAMAP-Rule" id="MF_00037"/>
    </source>
</evidence>
<dbReference type="Gene3D" id="3.90.78.10">
    <property type="entry name" value="UDP-N-acetylenolpyruvoylglucosamine reductase, C-terminal domain"/>
    <property type="match status" value="1"/>
</dbReference>
<keyword evidence="14 16" id="KW-0961">Cell wall biogenesis/degradation</keyword>
<organism evidence="18">
    <name type="scientific">Fervidobacterium thailandense</name>
    <dbReference type="NCBI Taxonomy" id="1008305"/>
    <lineage>
        <taxon>Bacteria</taxon>
        <taxon>Thermotogati</taxon>
        <taxon>Thermotogota</taxon>
        <taxon>Thermotogae</taxon>
        <taxon>Thermotogales</taxon>
        <taxon>Fervidobacteriaceae</taxon>
        <taxon>Fervidobacterium</taxon>
    </lineage>
</organism>
<comment type="catalytic activity">
    <reaction evidence="15 16">
        <text>UDP-N-acetyl-alpha-D-muramate + NADP(+) = UDP-N-acetyl-3-O-(1-carboxyvinyl)-alpha-D-glucosamine + NADPH + H(+)</text>
        <dbReference type="Rhea" id="RHEA:12248"/>
        <dbReference type="ChEBI" id="CHEBI:15378"/>
        <dbReference type="ChEBI" id="CHEBI:57783"/>
        <dbReference type="ChEBI" id="CHEBI:58349"/>
        <dbReference type="ChEBI" id="CHEBI:68483"/>
        <dbReference type="ChEBI" id="CHEBI:70757"/>
        <dbReference type="EC" id="1.3.1.98"/>
    </reaction>
</comment>
<dbReference type="InterPro" id="IPR016166">
    <property type="entry name" value="FAD-bd_PCMH"/>
</dbReference>
<protein>
    <recommendedName>
        <fullName evidence="16">UDP-N-acetylenolpyruvoylglucosamine reductase</fullName>
        <ecNumber evidence="16">1.3.1.98</ecNumber>
    </recommendedName>
    <alternativeName>
        <fullName evidence="16">UDP-N-acetylmuramate dehydrogenase</fullName>
    </alternativeName>
</protein>
<accession>A0A7C5RIK9</accession>
<proteinExistence type="inferred from homology"/>
<dbReference type="HAMAP" id="MF_00037">
    <property type="entry name" value="MurB"/>
    <property type="match status" value="1"/>
</dbReference>
<comment type="subcellular location">
    <subcellularLocation>
        <location evidence="3 16">Cytoplasm</location>
    </subcellularLocation>
</comment>
<dbReference type="GO" id="GO:0051301">
    <property type="term" value="P:cell division"/>
    <property type="evidence" value="ECO:0007669"/>
    <property type="project" value="UniProtKB-KW"/>
</dbReference>
<dbReference type="GO" id="GO:0009252">
    <property type="term" value="P:peptidoglycan biosynthetic process"/>
    <property type="evidence" value="ECO:0007669"/>
    <property type="project" value="UniProtKB-UniRule"/>
</dbReference>
<dbReference type="InterPro" id="IPR016169">
    <property type="entry name" value="FAD-bd_PCMH_sub2"/>
</dbReference>
<dbReference type="EC" id="1.3.1.98" evidence="16"/>
<dbReference type="SUPFAM" id="SSF56176">
    <property type="entry name" value="FAD-binding/transporter-associated domain-like"/>
    <property type="match status" value="1"/>
</dbReference>
<evidence type="ECO:0000256" key="11">
    <source>
        <dbReference type="ARBA" id="ARBA00022984"/>
    </source>
</evidence>
<dbReference type="SUPFAM" id="SSF56194">
    <property type="entry name" value="Uridine diphospho-N-Acetylenolpyruvylglucosamine reductase, MurB, C-terminal domain"/>
    <property type="match status" value="1"/>
</dbReference>
<keyword evidence="11 16" id="KW-0573">Peptidoglycan synthesis</keyword>
<reference evidence="18" key="1">
    <citation type="journal article" date="2020" name="mSystems">
        <title>Genome- and Community-Level Interaction Insights into Carbon Utilization and Element Cycling Functions of Hydrothermarchaeota in Hydrothermal Sediment.</title>
        <authorList>
            <person name="Zhou Z."/>
            <person name="Liu Y."/>
            <person name="Xu W."/>
            <person name="Pan J."/>
            <person name="Luo Z.H."/>
            <person name="Li M."/>
        </authorList>
    </citation>
    <scope>NUCLEOTIDE SEQUENCE [LARGE SCALE GENOMIC DNA]</scope>
    <source>
        <strain evidence="18">SpSt-609</strain>
    </source>
</reference>
<feature type="domain" description="FAD-binding PCMH-type" evidence="17">
    <location>
        <begin position="44"/>
        <end position="209"/>
    </location>
</feature>
<evidence type="ECO:0000256" key="3">
    <source>
        <dbReference type="ARBA" id="ARBA00004496"/>
    </source>
</evidence>
<evidence type="ECO:0000256" key="10">
    <source>
        <dbReference type="ARBA" id="ARBA00022960"/>
    </source>
</evidence>
<dbReference type="Pfam" id="PF02873">
    <property type="entry name" value="MurB_C"/>
    <property type="match status" value="1"/>
</dbReference>
<dbReference type="GO" id="GO:0008360">
    <property type="term" value="P:regulation of cell shape"/>
    <property type="evidence" value="ECO:0007669"/>
    <property type="project" value="UniProtKB-KW"/>
</dbReference>
<dbReference type="PANTHER" id="PTHR21071:SF4">
    <property type="entry name" value="UDP-N-ACETYLENOLPYRUVOYLGLUCOSAMINE REDUCTASE"/>
    <property type="match status" value="1"/>
</dbReference>
<dbReference type="GO" id="GO:0005829">
    <property type="term" value="C:cytosol"/>
    <property type="evidence" value="ECO:0007669"/>
    <property type="project" value="TreeGrafter"/>
</dbReference>
<evidence type="ECO:0000256" key="9">
    <source>
        <dbReference type="ARBA" id="ARBA00022857"/>
    </source>
</evidence>
<evidence type="ECO:0000259" key="17">
    <source>
        <dbReference type="PROSITE" id="PS51387"/>
    </source>
</evidence>
<feature type="active site" evidence="16">
    <location>
        <position position="187"/>
    </location>
</feature>